<evidence type="ECO:0000313" key="2">
    <source>
        <dbReference type="Proteomes" id="UP000313359"/>
    </source>
</evidence>
<dbReference type="EMBL" id="ML122342">
    <property type="protein sequence ID" value="RPD52745.1"/>
    <property type="molecule type" value="Genomic_DNA"/>
</dbReference>
<dbReference type="Proteomes" id="UP000313359">
    <property type="component" value="Unassembled WGS sequence"/>
</dbReference>
<gene>
    <name evidence="1" type="ORF">L227DRAFT_568406</name>
</gene>
<accession>A0A5C2RQI2</accession>
<sequence length="133" mass="14393">MALKKRHLAVGGCIAHLSSHSPALPQVFDSIFKVDGQARIKITWADFIRAMAALNFAYGPSGEHTSGSGRALIPPASIPGCPMKLDCPHGGKEIGQTEQAELASRLREFYDLEEVLKALTRVEQVPQQAQADE</sequence>
<dbReference type="AlphaFoldDB" id="A0A5C2RQI2"/>
<keyword evidence="2" id="KW-1185">Reference proteome</keyword>
<proteinExistence type="predicted"/>
<organism evidence="1 2">
    <name type="scientific">Lentinus tigrinus ALCF2SS1-6</name>
    <dbReference type="NCBI Taxonomy" id="1328759"/>
    <lineage>
        <taxon>Eukaryota</taxon>
        <taxon>Fungi</taxon>
        <taxon>Dikarya</taxon>
        <taxon>Basidiomycota</taxon>
        <taxon>Agaricomycotina</taxon>
        <taxon>Agaricomycetes</taxon>
        <taxon>Polyporales</taxon>
        <taxon>Polyporaceae</taxon>
        <taxon>Lentinus</taxon>
    </lineage>
</organism>
<protein>
    <submittedName>
        <fullName evidence="1">Uncharacterized protein</fullName>
    </submittedName>
</protein>
<name>A0A5C2RQI2_9APHY</name>
<evidence type="ECO:0000313" key="1">
    <source>
        <dbReference type="EMBL" id="RPD52745.1"/>
    </source>
</evidence>
<reference evidence="1" key="1">
    <citation type="journal article" date="2018" name="Genome Biol. Evol.">
        <title>Genomics and development of Lentinus tigrinus, a white-rot wood-decaying mushroom with dimorphic fruiting bodies.</title>
        <authorList>
            <person name="Wu B."/>
            <person name="Xu Z."/>
            <person name="Knudson A."/>
            <person name="Carlson A."/>
            <person name="Chen N."/>
            <person name="Kovaka S."/>
            <person name="LaButti K."/>
            <person name="Lipzen A."/>
            <person name="Pennachio C."/>
            <person name="Riley R."/>
            <person name="Schakwitz W."/>
            <person name="Umezawa K."/>
            <person name="Ohm R.A."/>
            <person name="Grigoriev I.V."/>
            <person name="Nagy L.G."/>
            <person name="Gibbons J."/>
            <person name="Hibbett D."/>
        </authorList>
    </citation>
    <scope>NUCLEOTIDE SEQUENCE [LARGE SCALE GENOMIC DNA]</scope>
    <source>
        <strain evidence="1">ALCF2SS1-6</strain>
    </source>
</reference>